<name>A0A343VQY7_9MYCO</name>
<organism evidence="1">
    <name type="scientific">Mycolicibacterium sp. CBMA 213</name>
    <dbReference type="NCBI Taxonomy" id="1968788"/>
    <lineage>
        <taxon>Bacteria</taxon>
        <taxon>Bacillati</taxon>
        <taxon>Actinomycetota</taxon>
        <taxon>Actinomycetes</taxon>
        <taxon>Mycobacteriales</taxon>
        <taxon>Mycobacteriaceae</taxon>
        <taxon>Mycolicibacterium</taxon>
    </lineage>
</organism>
<gene>
    <name evidence="1" type="ORF">B5P44_p00016</name>
</gene>
<keyword evidence="1" id="KW-0614">Plasmid</keyword>
<dbReference type="EMBL" id="MF600313">
    <property type="protein sequence ID" value="AVN58311.1"/>
    <property type="molecule type" value="Genomic_DNA"/>
</dbReference>
<evidence type="ECO:0000313" key="1">
    <source>
        <dbReference type="EMBL" id="AVN58311.1"/>
    </source>
</evidence>
<accession>A0A343VQY7</accession>
<reference evidence="1" key="1">
    <citation type="journal article" date="2018" name="Front. Microbiol.">
        <title>Beyond the Limits: tRNA Array Units in Mycobacterium Genomes.</title>
        <authorList>
            <person name="Morgado S.M."/>
            <person name="Vicente A.C."/>
        </authorList>
    </citation>
    <scope>NUCLEOTIDE SEQUENCE</scope>
    <source>
        <strain evidence="1">CBMA 213</strain>
        <plasmid evidence="1">pCBMA213_1</plasmid>
    </source>
</reference>
<dbReference type="RefSeq" id="WP_172692645.1">
    <property type="nucleotide sequence ID" value="NZ_MF600313.1"/>
</dbReference>
<geneLocation type="plasmid" evidence="1">
    <name>pCBMA213_1</name>
</geneLocation>
<proteinExistence type="predicted"/>
<protein>
    <submittedName>
        <fullName evidence="1">Uncharacterized protein</fullName>
    </submittedName>
</protein>
<sequence length="237" mass="25662">MYAGVSRSAMPAIIDLAQLWDAGILSDDSTVWVNTVSSRPALWALTDKSQLIYIHRCSDPGYMRLGAGRARWGRTHDGSREKPQLDLRFDALPGGGAEHVTVVIAHQALEQTVGVIAGHNAKRMSLAAGSYSQSGVTVIDLPAFRAHSHLAGKRANVSHTDIVRGNAAFHGLGVLTEGLSDADRALVQQHLEAFEFDIESANLHSVNEYLRTVEGYAGQFQATILRRLHSVITDQSA</sequence>
<dbReference type="AlphaFoldDB" id="A0A343VQY7"/>